<evidence type="ECO:0000313" key="3">
    <source>
        <dbReference type="Proteomes" id="UP001202961"/>
    </source>
</evidence>
<evidence type="ECO:0000259" key="1">
    <source>
        <dbReference type="Pfam" id="PF00656"/>
    </source>
</evidence>
<accession>A0ABT0UDS9</accession>
<feature type="domain" description="Peptidase C14 caspase" evidence="1">
    <location>
        <begin position="26"/>
        <end position="259"/>
    </location>
</feature>
<proteinExistence type="predicted"/>
<comment type="caution">
    <text evidence="2">The sequence shown here is derived from an EMBL/GenBank/DDBJ whole genome shotgun (WGS) entry which is preliminary data.</text>
</comment>
<dbReference type="Proteomes" id="UP001202961">
    <property type="component" value="Unassembled WGS sequence"/>
</dbReference>
<organism evidence="2 3">
    <name type="scientific">Aporhodopirellula aestuarii</name>
    <dbReference type="NCBI Taxonomy" id="2950107"/>
    <lineage>
        <taxon>Bacteria</taxon>
        <taxon>Pseudomonadati</taxon>
        <taxon>Planctomycetota</taxon>
        <taxon>Planctomycetia</taxon>
        <taxon>Pirellulales</taxon>
        <taxon>Pirellulaceae</taxon>
        <taxon>Aporhodopirellula</taxon>
    </lineage>
</organism>
<keyword evidence="3" id="KW-1185">Reference proteome</keyword>
<dbReference type="InterPro" id="IPR011600">
    <property type="entry name" value="Pept_C14_caspase"/>
</dbReference>
<dbReference type="PANTHER" id="PTHR48104:SF30">
    <property type="entry name" value="METACASPASE-1"/>
    <property type="match status" value="1"/>
</dbReference>
<dbReference type="RefSeq" id="WP_250933561.1">
    <property type="nucleotide sequence ID" value="NZ_JAMQBK010000126.1"/>
</dbReference>
<sequence length="738" mass="81515">MCLVLLGSGAAAADADDDASSSPALLALLVGVDQYPHLPEDAQLMGSRNDVHLIAETLQTRFRFPAENITTLIDDQAKGELIREAFRSIVSQLQALPDDQQAYVVFHFSGHGSQLADQPSGPYRDERDGLDETILPSDAMVQGGENEIRDDELNEFAHLVCRRQQTHLWMILDCCHSGTGVRGTSATRFRALPRRVLDTQASRESTSGLRERELPADAVALYACQSVEKEPEFNDGDRSFGLLTKSLTDVLTRTKQISSLTYARLADLIESQYRSDRRVVPAPTPGIEGAKDRIVCGASTELNHDDWQVVPDGRDARFAWIRAGAMDGMTEGSLFTLHRADRSTSESPEPAIRWLGVESVEATASRAQIFNDDGMSLQIAKWPTGMSSGIALEQYHEPGDGATRVRVIEMQPDGSERTVTQASVRDRTETLRTVFESQSQTQGSDWLTWADANAAYDLVLKLDGDFAALFPAIAMAYTPVSRDADQSTVPISLRGGWGPFKLDDSVQAGNSIRDAIFRITRARNLMRLADEQSADSPIRVQLNLQRLELKNGAIASRKPWENSRHDWDLAKQPVIVDGDCYDWSITYQSDDQRPGYLTVLQINSDMGIQMMIPSAIGNPSPRINHGDTIQVGGYQCCRDDDEQIRVGARWTIAIVTYSPNQYSWLGQNSLVRIRGGGLLGSLTRSKAASTLDRLLLQQACFQNRGESTGMDDAKLAYDPTWAVTMKTWQAVAQRETTP</sequence>
<dbReference type="PANTHER" id="PTHR48104">
    <property type="entry name" value="METACASPASE-4"/>
    <property type="match status" value="1"/>
</dbReference>
<name>A0ABT0UDS9_9BACT</name>
<dbReference type="EMBL" id="JAMQBK010000126">
    <property type="protein sequence ID" value="MCM2375075.1"/>
    <property type="molecule type" value="Genomic_DNA"/>
</dbReference>
<protein>
    <submittedName>
        <fullName evidence="2">Caspase family protein</fullName>
    </submittedName>
</protein>
<reference evidence="2 3" key="1">
    <citation type="journal article" date="2022" name="Syst. Appl. Microbiol.">
        <title>Rhodopirellula aestuarii sp. nov., a novel member of the genus Rhodopirellula isolated from brackish sediments collected in the Tagus River estuary, Portugal.</title>
        <authorList>
            <person name="Vitorino I.R."/>
            <person name="Klimek D."/>
            <person name="Calusinska M."/>
            <person name="Lobo-da-Cunha A."/>
            <person name="Vasconcelos V."/>
            <person name="Lage O.M."/>
        </authorList>
    </citation>
    <scope>NUCLEOTIDE SEQUENCE [LARGE SCALE GENOMIC DNA]</scope>
    <source>
        <strain evidence="2 3">ICT_H3.1</strain>
    </source>
</reference>
<dbReference type="InterPro" id="IPR050452">
    <property type="entry name" value="Metacaspase"/>
</dbReference>
<gene>
    <name evidence="2" type="ORF">NB063_31015</name>
</gene>
<evidence type="ECO:0000313" key="2">
    <source>
        <dbReference type="EMBL" id="MCM2375075.1"/>
    </source>
</evidence>
<dbReference type="Pfam" id="PF00656">
    <property type="entry name" value="Peptidase_C14"/>
    <property type="match status" value="1"/>
</dbReference>
<dbReference type="Gene3D" id="3.40.50.1460">
    <property type="match status" value="1"/>
</dbReference>